<proteinExistence type="inferred from homology"/>
<keyword evidence="4 10" id="KW-0328">Glycosyltransferase</keyword>
<evidence type="ECO:0000256" key="1">
    <source>
        <dbReference type="ARBA" id="ARBA00004477"/>
    </source>
</evidence>
<evidence type="ECO:0000256" key="10">
    <source>
        <dbReference type="RuleBase" id="RU363075"/>
    </source>
</evidence>
<evidence type="ECO:0000256" key="8">
    <source>
        <dbReference type="ARBA" id="ARBA00022989"/>
    </source>
</evidence>
<feature type="transmembrane region" description="Helical" evidence="10">
    <location>
        <begin position="164"/>
        <end position="187"/>
    </location>
</feature>
<protein>
    <recommendedName>
        <fullName evidence="10">Mannosyltransferase</fullName>
        <ecNumber evidence="10">2.4.1.-</ecNumber>
    </recommendedName>
</protein>
<evidence type="ECO:0000256" key="7">
    <source>
        <dbReference type="ARBA" id="ARBA00022824"/>
    </source>
</evidence>
<comment type="caution">
    <text evidence="10">Lacks conserved residue(s) required for the propagation of feature annotation.</text>
</comment>
<feature type="transmembrane region" description="Helical" evidence="10">
    <location>
        <begin position="138"/>
        <end position="158"/>
    </location>
</feature>
<keyword evidence="5 11" id="KW-0808">Transferase</keyword>
<dbReference type="PANTHER" id="PTHR22760:SF2">
    <property type="entry name" value="ALPHA-1,2-MANNOSYLTRANSFERASE ALG9"/>
    <property type="match status" value="1"/>
</dbReference>
<comment type="similarity">
    <text evidence="3 10">Belongs to the glycosyltransferase 22 family.</text>
</comment>
<evidence type="ECO:0000256" key="5">
    <source>
        <dbReference type="ARBA" id="ARBA00022679"/>
    </source>
</evidence>
<organism evidence="11 12">
    <name type="scientific">Malassezia furfur</name>
    <name type="common">Pityriasis versicolor infection agent</name>
    <name type="synonym">Pityrosporum furfur</name>
    <dbReference type="NCBI Taxonomy" id="55194"/>
    <lineage>
        <taxon>Eukaryota</taxon>
        <taxon>Fungi</taxon>
        <taxon>Dikarya</taxon>
        <taxon>Basidiomycota</taxon>
        <taxon>Ustilaginomycotina</taxon>
        <taxon>Malasseziomycetes</taxon>
        <taxon>Malasseziales</taxon>
        <taxon>Malasseziaceae</taxon>
        <taxon>Malassezia</taxon>
    </lineage>
</organism>
<evidence type="ECO:0000313" key="11">
    <source>
        <dbReference type="EMBL" id="WFD45938.1"/>
    </source>
</evidence>
<accession>A0ABY8EJX9</accession>
<dbReference type="Pfam" id="PF03901">
    <property type="entry name" value="Glyco_transf_22"/>
    <property type="match status" value="1"/>
</dbReference>
<evidence type="ECO:0000256" key="3">
    <source>
        <dbReference type="ARBA" id="ARBA00007063"/>
    </source>
</evidence>
<comment type="pathway">
    <text evidence="2">Protein modification; protein glycosylation.</text>
</comment>
<name>A0ABY8EJX9_MALFU</name>
<keyword evidence="12" id="KW-1185">Reference proteome</keyword>
<evidence type="ECO:0000256" key="4">
    <source>
        <dbReference type="ARBA" id="ARBA00022676"/>
    </source>
</evidence>
<dbReference type="Proteomes" id="UP000818624">
    <property type="component" value="Chromosome 1"/>
</dbReference>
<evidence type="ECO:0000313" key="12">
    <source>
        <dbReference type="Proteomes" id="UP000818624"/>
    </source>
</evidence>
<sequence length="404" mass="45063">MYGADAVPETETRSWILRRWSRAILAVIAASLLAVPIVSVDSLAYGRATLVSLNTVLYNVLGRARGISPELYGTEPWTYYPVNLLLNVGIVFPLAVLSLPAVLLTAHRTPARFTGDFPGTKTPRKSGAIHAPGSDPSVLLALRVLPVYIWIGVLSLQAHKEERFLYPVYPLMCMNAAITLYIGRAWLEAAYLRLTRSPYLTGCLRLAGIVQHYHAPMDVLQALPNSTATLCYGKEWHRFPSHFFVPPQVQVQFVPSDFHGILPAHFVGGPVDELSNLVWPWAGATRRHLDNVNELNQEEPDRYVDIATCDFLVDVSFPARNPTPREPNYAASEAWTKVACIPFLDAEGSREAARGTPLGRRILATLARTLWLPKTLTRHISHWDETLRYGDYCLLQQAPPHDID</sequence>
<reference evidence="11 12" key="1">
    <citation type="journal article" date="2020" name="Elife">
        <title>Loss of centromere function drives karyotype evolution in closely related Malassezia species.</title>
        <authorList>
            <person name="Sankaranarayanan S.R."/>
            <person name="Ianiri G."/>
            <person name="Coelho M.A."/>
            <person name="Reza M.H."/>
            <person name="Thimmappa B.C."/>
            <person name="Ganguly P."/>
            <person name="Vadnala R.N."/>
            <person name="Sun S."/>
            <person name="Siddharthan R."/>
            <person name="Tellgren-Roth C."/>
            <person name="Dawson T.L."/>
            <person name="Heitman J."/>
            <person name="Sanyal K."/>
        </authorList>
    </citation>
    <scope>NUCLEOTIDE SEQUENCE [LARGE SCALE GENOMIC DNA]</scope>
    <source>
        <strain evidence="11">CBS14141</strain>
    </source>
</reference>
<comment type="subcellular location">
    <subcellularLocation>
        <location evidence="1 10">Endoplasmic reticulum membrane</location>
        <topology evidence="1 10">Multi-pass membrane protein</topology>
    </subcellularLocation>
</comment>
<feature type="transmembrane region" description="Helical" evidence="10">
    <location>
        <begin position="84"/>
        <end position="104"/>
    </location>
</feature>
<dbReference type="EMBL" id="CP046234">
    <property type="protein sequence ID" value="WFD45938.1"/>
    <property type="molecule type" value="Genomic_DNA"/>
</dbReference>
<evidence type="ECO:0000256" key="9">
    <source>
        <dbReference type="ARBA" id="ARBA00023136"/>
    </source>
</evidence>
<dbReference type="InterPro" id="IPR005599">
    <property type="entry name" value="GPI_mannosylTrfase"/>
</dbReference>
<keyword evidence="8 10" id="KW-1133">Transmembrane helix</keyword>
<dbReference type="PANTHER" id="PTHR22760">
    <property type="entry name" value="GLYCOSYLTRANSFERASE"/>
    <property type="match status" value="1"/>
</dbReference>
<dbReference type="EC" id="2.4.1.-" evidence="10"/>
<keyword evidence="6 10" id="KW-0812">Transmembrane</keyword>
<feature type="transmembrane region" description="Helical" evidence="10">
    <location>
        <begin position="23"/>
        <end position="45"/>
    </location>
</feature>
<gene>
    <name evidence="11" type="primary">ALG9</name>
    <name evidence="11" type="ORF">GLX27_000565</name>
</gene>
<keyword evidence="9 10" id="KW-0472">Membrane</keyword>
<evidence type="ECO:0000256" key="2">
    <source>
        <dbReference type="ARBA" id="ARBA00004922"/>
    </source>
</evidence>
<keyword evidence="7 10" id="KW-0256">Endoplasmic reticulum</keyword>
<evidence type="ECO:0000256" key="6">
    <source>
        <dbReference type="ARBA" id="ARBA00022692"/>
    </source>
</evidence>
<dbReference type="GO" id="GO:0050103">
    <property type="term" value="F:dextrin dextranase activity"/>
    <property type="evidence" value="ECO:0007669"/>
    <property type="project" value="UniProtKB-EC"/>
</dbReference>